<comment type="subcellular location">
    <subcellularLocation>
        <location evidence="1">Cell envelope</location>
    </subcellularLocation>
</comment>
<gene>
    <name evidence="6" type="ORF">Harman_37690</name>
</gene>
<dbReference type="PROSITE" id="PS51257">
    <property type="entry name" value="PROKAR_LIPOPROTEIN"/>
    <property type="match status" value="1"/>
</dbReference>
<feature type="domain" description="Fe/B12 periplasmic-binding" evidence="5">
    <location>
        <begin position="190"/>
        <end position="346"/>
    </location>
</feature>
<evidence type="ECO:0000256" key="4">
    <source>
        <dbReference type="SAM" id="MobiDB-lite"/>
    </source>
</evidence>
<proteinExistence type="predicted"/>
<dbReference type="EMBL" id="BIXZ01000011">
    <property type="protein sequence ID" value="GCF15834.1"/>
    <property type="molecule type" value="Genomic_DNA"/>
</dbReference>
<keyword evidence="3" id="KW-0732">Signal</keyword>
<organism evidence="6 7">
    <name type="scientific">Haloarcula mannanilytica</name>
    <dbReference type="NCBI Taxonomy" id="2509225"/>
    <lineage>
        <taxon>Archaea</taxon>
        <taxon>Methanobacteriati</taxon>
        <taxon>Methanobacteriota</taxon>
        <taxon>Stenosarchaea group</taxon>
        <taxon>Halobacteria</taxon>
        <taxon>Halobacteriales</taxon>
        <taxon>Haloarculaceae</taxon>
        <taxon>Haloarcula</taxon>
    </lineage>
</organism>
<dbReference type="SUPFAM" id="SSF53807">
    <property type="entry name" value="Helical backbone' metal receptor"/>
    <property type="match status" value="1"/>
</dbReference>
<reference evidence="6 7" key="1">
    <citation type="submission" date="2019-02" db="EMBL/GenBank/DDBJ databases">
        <title>Haloarcula mannanilyticum sp. nov., a mannan degrading haloarchaeon isolated from commercial salt.</title>
        <authorList>
            <person name="Enomoto S."/>
            <person name="Shimane Y."/>
            <person name="Kamekura M."/>
            <person name="Ito T."/>
            <person name="Moriya O."/>
            <person name="Ihara K."/>
            <person name="Takahashi-Ando N."/>
            <person name="Fukushima Y."/>
            <person name="Yoshida Y."/>
            <person name="Usama R."/>
            <person name="Takai K."/>
            <person name="Minegishi H."/>
        </authorList>
    </citation>
    <scope>NUCLEOTIDE SEQUENCE [LARGE SCALE GENOMIC DNA]</scope>
    <source>
        <strain evidence="6 7">MD130-1</strain>
    </source>
</reference>
<protein>
    <recommendedName>
        <fullName evidence="5">Fe/B12 periplasmic-binding domain-containing protein</fullName>
    </recommendedName>
</protein>
<accession>A0A4C2EMN6</accession>
<comment type="caution">
    <text evidence="6">The sequence shown here is derived from an EMBL/GenBank/DDBJ whole genome shotgun (WGS) entry which is preliminary data.</text>
</comment>
<feature type="region of interest" description="Disordered" evidence="4">
    <location>
        <begin position="33"/>
        <end position="57"/>
    </location>
</feature>
<evidence type="ECO:0000256" key="1">
    <source>
        <dbReference type="ARBA" id="ARBA00004196"/>
    </source>
</evidence>
<evidence type="ECO:0000256" key="2">
    <source>
        <dbReference type="ARBA" id="ARBA00022448"/>
    </source>
</evidence>
<evidence type="ECO:0000313" key="7">
    <source>
        <dbReference type="Proteomes" id="UP000304382"/>
    </source>
</evidence>
<dbReference type="Gene3D" id="3.40.50.1980">
    <property type="entry name" value="Nitrogenase molybdenum iron protein domain"/>
    <property type="match status" value="2"/>
</dbReference>
<dbReference type="InterPro" id="IPR051313">
    <property type="entry name" value="Bact_iron-sidero_bind"/>
</dbReference>
<sequence length="410" mass="45743">MTPDKRRQYELLARRDYMKYGGAVVGGSLLAGCSGDESASQSPDSTTQSGTTQETATEQSYTVTMSPMGEVEFDSVPETAMGFYPWYADMAIAVGHGDALQSLYAPGMFGSGMNNYYHQLDGVSIDWERLTDPNPGNGTDKEIFYEIDADVHFIDPVLLAGQDGWNSDDIEDITQDLGPFFGNYYSTRRVDPPEGTRDGYEYYTVWEMAEKIAAVFQEQQRYQEIAAVHEELMNRIKSGLPPEENRPTVARVWHLDGAFQTFRTSEPGIWRADIWPLQPKDAFAGLNWENAIGDMDYEGLAEADPDVLLVMSGTTSYQNVAEIRETISNHPVGQKLTAVQNDRVFASGAAWHQGPIMTLFGLEMTAKQLYPEQFGKWPGYVDGEPLPEIPNDEQLFDRQRLAEIINGANA</sequence>
<keyword evidence="2" id="KW-0813">Transport</keyword>
<dbReference type="Pfam" id="PF01497">
    <property type="entry name" value="Peripla_BP_2"/>
    <property type="match status" value="1"/>
</dbReference>
<evidence type="ECO:0000256" key="3">
    <source>
        <dbReference type="ARBA" id="ARBA00022729"/>
    </source>
</evidence>
<dbReference type="PANTHER" id="PTHR30532:SF1">
    <property type="entry name" value="IRON(3+)-HYDROXAMATE-BINDING PROTEIN FHUD"/>
    <property type="match status" value="1"/>
</dbReference>
<feature type="compositionally biased region" description="Low complexity" evidence="4">
    <location>
        <begin position="45"/>
        <end position="57"/>
    </location>
</feature>
<evidence type="ECO:0000313" key="6">
    <source>
        <dbReference type="EMBL" id="GCF15834.1"/>
    </source>
</evidence>
<dbReference type="AlphaFoldDB" id="A0A4C2EMN6"/>
<dbReference type="RefSeq" id="WP_235007268.1">
    <property type="nucleotide sequence ID" value="NZ_BIXZ01000011.1"/>
</dbReference>
<evidence type="ECO:0000259" key="5">
    <source>
        <dbReference type="Pfam" id="PF01497"/>
    </source>
</evidence>
<name>A0A4C2EMN6_9EURY</name>
<dbReference type="InterPro" id="IPR002491">
    <property type="entry name" value="ABC_transptr_periplasmic_BD"/>
</dbReference>
<keyword evidence="7" id="KW-1185">Reference proteome</keyword>
<dbReference type="Proteomes" id="UP000304382">
    <property type="component" value="Unassembled WGS sequence"/>
</dbReference>
<dbReference type="PANTHER" id="PTHR30532">
    <property type="entry name" value="IRON III DICITRATE-BINDING PERIPLASMIC PROTEIN"/>
    <property type="match status" value="1"/>
</dbReference>